<evidence type="ECO:0000256" key="3">
    <source>
        <dbReference type="ARBA" id="ARBA00006511"/>
    </source>
</evidence>
<keyword evidence="18" id="KW-1185">Reference proteome</keyword>
<dbReference type="AlphaFoldDB" id="A0A6P5GN11"/>
<evidence type="ECO:0000256" key="12">
    <source>
        <dbReference type="ARBA" id="ARBA00023136"/>
    </source>
</evidence>
<evidence type="ECO:0000259" key="17">
    <source>
        <dbReference type="PROSITE" id="PS51670"/>
    </source>
</evidence>
<dbReference type="InterPro" id="IPR044862">
    <property type="entry name" value="Pro_4_hyd_alph_FE2OG_OXY"/>
</dbReference>
<evidence type="ECO:0000313" key="18">
    <source>
        <dbReference type="Proteomes" id="UP000515123"/>
    </source>
</evidence>
<feature type="signal peptide" evidence="15">
    <location>
        <begin position="1"/>
        <end position="27"/>
    </location>
</feature>
<dbReference type="Gene3D" id="1.10.10.1940">
    <property type="match status" value="1"/>
</dbReference>
<keyword evidence="5" id="KW-0812">Transmembrane</keyword>
<dbReference type="PANTHER" id="PTHR10869:SF219">
    <property type="entry name" value="OS03G0166100 PROTEIN"/>
    <property type="match status" value="1"/>
</dbReference>
<keyword evidence="6" id="KW-0479">Metal-binding</keyword>
<dbReference type="Pfam" id="PF01549">
    <property type="entry name" value="ShK"/>
    <property type="match status" value="1"/>
</dbReference>
<dbReference type="PROSITE" id="PS51670">
    <property type="entry name" value="SHKT"/>
    <property type="match status" value="1"/>
</dbReference>
<protein>
    <recommendedName>
        <fullName evidence="4">procollagen-proline 4-dioxygenase</fullName>
        <ecNumber evidence="4">1.14.11.2</ecNumber>
    </recommendedName>
</protein>
<evidence type="ECO:0000256" key="5">
    <source>
        <dbReference type="ARBA" id="ARBA00022692"/>
    </source>
</evidence>
<evidence type="ECO:0000256" key="6">
    <source>
        <dbReference type="ARBA" id="ARBA00022723"/>
    </source>
</evidence>
<keyword evidence="15" id="KW-0732">Signal</keyword>
<evidence type="ECO:0000256" key="15">
    <source>
        <dbReference type="SAM" id="SignalP"/>
    </source>
</evidence>
<keyword evidence="7" id="KW-0223">Dioxygenase</keyword>
<dbReference type="Pfam" id="PF13640">
    <property type="entry name" value="2OG-FeII_Oxy_3"/>
    <property type="match status" value="1"/>
</dbReference>
<evidence type="ECO:0000256" key="1">
    <source>
        <dbReference type="ARBA" id="ARBA00001961"/>
    </source>
</evidence>
<keyword evidence="11" id="KW-0408">Iron</keyword>
<dbReference type="InterPro" id="IPR045054">
    <property type="entry name" value="P4HA-like"/>
</dbReference>
<reference evidence="18" key="1">
    <citation type="journal article" date="2015" name="Nat. Genet.">
        <title>The pineapple genome and the evolution of CAM photosynthesis.</title>
        <authorList>
            <person name="Ming R."/>
            <person name="VanBuren R."/>
            <person name="Wai C.M."/>
            <person name="Tang H."/>
            <person name="Schatz M.C."/>
            <person name="Bowers J.E."/>
            <person name="Lyons E."/>
            <person name="Wang M.L."/>
            <person name="Chen J."/>
            <person name="Biggers E."/>
            <person name="Zhang J."/>
            <person name="Huang L."/>
            <person name="Zhang L."/>
            <person name="Miao W."/>
            <person name="Zhang J."/>
            <person name="Ye Z."/>
            <person name="Miao C."/>
            <person name="Lin Z."/>
            <person name="Wang H."/>
            <person name="Zhou H."/>
            <person name="Yim W.C."/>
            <person name="Priest H.D."/>
            <person name="Zheng C."/>
            <person name="Woodhouse M."/>
            <person name="Edger P.P."/>
            <person name="Guyot R."/>
            <person name="Guo H.B."/>
            <person name="Guo H."/>
            <person name="Zheng G."/>
            <person name="Singh R."/>
            <person name="Sharma A."/>
            <person name="Min X."/>
            <person name="Zheng Y."/>
            <person name="Lee H."/>
            <person name="Gurtowski J."/>
            <person name="Sedlazeck F.J."/>
            <person name="Harkess A."/>
            <person name="McKain M.R."/>
            <person name="Liao Z."/>
            <person name="Fang J."/>
            <person name="Liu J."/>
            <person name="Zhang X."/>
            <person name="Zhang Q."/>
            <person name="Hu W."/>
            <person name="Qin Y."/>
            <person name="Wang K."/>
            <person name="Chen L.Y."/>
            <person name="Shirley N."/>
            <person name="Lin Y.R."/>
            <person name="Liu L.Y."/>
            <person name="Hernandez A.G."/>
            <person name="Wright C.L."/>
            <person name="Bulone V."/>
            <person name="Tuskan G.A."/>
            <person name="Heath K."/>
            <person name="Zee F."/>
            <person name="Moore P.H."/>
            <person name="Sunkar R."/>
            <person name="Leebens-Mack J.H."/>
            <person name="Mockler T."/>
            <person name="Bennetzen J.L."/>
            <person name="Freeling M."/>
            <person name="Sankoff D."/>
            <person name="Paterson A.H."/>
            <person name="Zhu X."/>
            <person name="Yang X."/>
            <person name="Smith J.A."/>
            <person name="Cushman J.C."/>
            <person name="Paull R.E."/>
            <person name="Yu Q."/>
        </authorList>
    </citation>
    <scope>NUCLEOTIDE SEQUENCE [LARGE SCALE GENOMIC DNA]</scope>
    <source>
        <strain evidence="18">cv. F153</strain>
    </source>
</reference>
<keyword evidence="10" id="KW-0560">Oxidoreductase</keyword>
<dbReference type="GO" id="GO:0031418">
    <property type="term" value="F:L-ascorbic acid binding"/>
    <property type="evidence" value="ECO:0007669"/>
    <property type="project" value="InterPro"/>
</dbReference>
<dbReference type="PANTHER" id="PTHR10869">
    <property type="entry name" value="PROLYL 4-HYDROXYLASE ALPHA SUBUNIT"/>
    <property type="match status" value="1"/>
</dbReference>
<dbReference type="FunFam" id="2.60.120.620:FF:000002">
    <property type="entry name" value="Prolyl 4-hydroxylase 4"/>
    <property type="match status" value="1"/>
</dbReference>
<evidence type="ECO:0000256" key="9">
    <source>
        <dbReference type="ARBA" id="ARBA00022989"/>
    </source>
</evidence>
<keyword evidence="9" id="KW-1133">Transmembrane helix</keyword>
<dbReference type="RefSeq" id="XP_020109299.1">
    <property type="nucleotide sequence ID" value="XM_020253710.1"/>
</dbReference>
<accession>A0A6P5GN11</accession>
<gene>
    <name evidence="19" type="primary">LOC109724780</name>
</gene>
<evidence type="ECO:0000256" key="4">
    <source>
        <dbReference type="ARBA" id="ARBA00012269"/>
    </source>
</evidence>
<dbReference type="PROSITE" id="PS51471">
    <property type="entry name" value="FE2OG_OXY"/>
    <property type="match status" value="1"/>
</dbReference>
<evidence type="ECO:0000313" key="19">
    <source>
        <dbReference type="RefSeq" id="XP_020109299.1"/>
    </source>
</evidence>
<keyword evidence="13" id="KW-0325">Glycoprotein</keyword>
<dbReference type="SMART" id="SM00254">
    <property type="entry name" value="ShKT"/>
    <property type="match status" value="1"/>
</dbReference>
<dbReference type="SMART" id="SM00702">
    <property type="entry name" value="P4Hc"/>
    <property type="match status" value="1"/>
</dbReference>
<proteinExistence type="inferred from homology"/>
<dbReference type="OrthoDB" id="420380at2759"/>
<feature type="domain" description="ShKT" evidence="17">
    <location>
        <begin position="273"/>
        <end position="313"/>
    </location>
</feature>
<organism evidence="18 19">
    <name type="scientific">Ananas comosus</name>
    <name type="common">Pineapple</name>
    <name type="synonym">Ananas ananas</name>
    <dbReference type="NCBI Taxonomy" id="4615"/>
    <lineage>
        <taxon>Eukaryota</taxon>
        <taxon>Viridiplantae</taxon>
        <taxon>Streptophyta</taxon>
        <taxon>Embryophyta</taxon>
        <taxon>Tracheophyta</taxon>
        <taxon>Spermatophyta</taxon>
        <taxon>Magnoliopsida</taxon>
        <taxon>Liliopsida</taxon>
        <taxon>Poales</taxon>
        <taxon>Bromeliaceae</taxon>
        <taxon>Bromelioideae</taxon>
        <taxon>Ananas</taxon>
    </lineage>
</organism>
<dbReference type="EC" id="1.14.11.2" evidence="4"/>
<dbReference type="GO" id="GO:0005789">
    <property type="term" value="C:endoplasmic reticulum membrane"/>
    <property type="evidence" value="ECO:0007669"/>
    <property type="project" value="UniProtKB-SubCell"/>
</dbReference>
<evidence type="ECO:0000259" key="16">
    <source>
        <dbReference type="PROSITE" id="PS51471"/>
    </source>
</evidence>
<feature type="chain" id="PRO_5027981163" description="procollagen-proline 4-dioxygenase" evidence="15">
    <location>
        <begin position="28"/>
        <end position="314"/>
    </location>
</feature>
<feature type="domain" description="Fe2OG dioxygenase" evidence="16">
    <location>
        <begin position="138"/>
        <end position="258"/>
    </location>
</feature>
<dbReference type="Proteomes" id="UP000515123">
    <property type="component" value="Linkage group 19"/>
</dbReference>
<reference evidence="19" key="2">
    <citation type="submission" date="2025-08" db="UniProtKB">
        <authorList>
            <consortium name="RefSeq"/>
        </authorList>
    </citation>
    <scope>IDENTIFICATION</scope>
    <source>
        <tissue evidence="19">Leaf</tissue>
    </source>
</reference>
<comment type="subcellular location">
    <subcellularLocation>
        <location evidence="2">Endoplasmic reticulum membrane</location>
        <topology evidence="2">Single-pass type II membrane protein</topology>
    </subcellularLocation>
</comment>
<dbReference type="InterPro" id="IPR003582">
    <property type="entry name" value="ShKT_dom"/>
</dbReference>
<keyword evidence="8" id="KW-0735">Signal-anchor</keyword>
<dbReference type="GeneID" id="109724780"/>
<evidence type="ECO:0000256" key="11">
    <source>
        <dbReference type="ARBA" id="ARBA00023004"/>
    </source>
</evidence>
<sequence length="314" mass="35072">MGFKLSLLPSIFLFLLFFSLPPTPLRLKLFEGIGVNLVIGTGERRDHNVIEPRSITQLSWQPRIFLYEGFLSDEECDHLISLSKGKLKKSTVIEGYGGESKLSTARTSWDMFLKPGQDEIVRRVESRVAAWTFLPVENGEAIQILRYEKGQLFVPHVDYFKDVKGNKKGNRVATVLMYLANVTQGGETVFTKAAANRQRKGDSLAFCASTGFSVKPKKGDAVLFFSLHPNGTLDGSSMHGSCPVIAGEKWTATKWIHLTPFSFLSSSRRSKECEDENESCARWAAKGECEKNPEYMVGTEESQGYCRKSCKVCS</sequence>
<evidence type="ECO:0000256" key="7">
    <source>
        <dbReference type="ARBA" id="ARBA00022964"/>
    </source>
</evidence>
<dbReference type="GO" id="GO:0004656">
    <property type="term" value="F:procollagen-proline 4-dioxygenase activity"/>
    <property type="evidence" value="ECO:0007669"/>
    <property type="project" value="UniProtKB-EC"/>
</dbReference>
<name>A0A6P5GN11_ANACO</name>
<evidence type="ECO:0000256" key="13">
    <source>
        <dbReference type="ARBA" id="ARBA00023180"/>
    </source>
</evidence>
<comment type="cofactor">
    <cofactor evidence="1">
        <name>L-ascorbate</name>
        <dbReference type="ChEBI" id="CHEBI:38290"/>
    </cofactor>
</comment>
<evidence type="ECO:0000256" key="2">
    <source>
        <dbReference type="ARBA" id="ARBA00004648"/>
    </source>
</evidence>
<dbReference type="InterPro" id="IPR006620">
    <property type="entry name" value="Pro_4_hyd_alph"/>
</dbReference>
<evidence type="ECO:0000256" key="10">
    <source>
        <dbReference type="ARBA" id="ARBA00023002"/>
    </source>
</evidence>
<dbReference type="Gene3D" id="2.60.120.620">
    <property type="entry name" value="q2cbj1_9rhob like domain"/>
    <property type="match status" value="1"/>
</dbReference>
<dbReference type="InterPro" id="IPR005123">
    <property type="entry name" value="Oxoglu/Fe-dep_dioxygenase_dom"/>
</dbReference>
<keyword evidence="12" id="KW-0472">Membrane</keyword>
<comment type="catalytic activity">
    <reaction evidence="14">
        <text>L-prolyl-[collagen] + 2-oxoglutarate + O2 = trans-4-hydroxy-L-prolyl-[collagen] + succinate + CO2</text>
        <dbReference type="Rhea" id="RHEA:18945"/>
        <dbReference type="Rhea" id="RHEA-COMP:11676"/>
        <dbReference type="Rhea" id="RHEA-COMP:11680"/>
        <dbReference type="ChEBI" id="CHEBI:15379"/>
        <dbReference type="ChEBI" id="CHEBI:16526"/>
        <dbReference type="ChEBI" id="CHEBI:16810"/>
        <dbReference type="ChEBI" id="CHEBI:30031"/>
        <dbReference type="ChEBI" id="CHEBI:50342"/>
        <dbReference type="ChEBI" id="CHEBI:61965"/>
        <dbReference type="EC" id="1.14.11.2"/>
    </reaction>
</comment>
<dbReference type="GO" id="GO:0005506">
    <property type="term" value="F:iron ion binding"/>
    <property type="evidence" value="ECO:0007669"/>
    <property type="project" value="InterPro"/>
</dbReference>
<evidence type="ECO:0000256" key="14">
    <source>
        <dbReference type="ARBA" id="ARBA00049169"/>
    </source>
</evidence>
<evidence type="ECO:0000256" key="8">
    <source>
        <dbReference type="ARBA" id="ARBA00022968"/>
    </source>
</evidence>
<comment type="similarity">
    <text evidence="3">Belongs to the P4HA family.</text>
</comment>